<dbReference type="EMBL" id="JAHZUY010000003">
    <property type="protein sequence ID" value="MBW8268296.1"/>
    <property type="molecule type" value="Genomic_DNA"/>
</dbReference>
<dbReference type="Proteomes" id="UP001519924">
    <property type="component" value="Unassembled WGS sequence"/>
</dbReference>
<name>A0ABS7F0H0_9PROT</name>
<comment type="caution">
    <text evidence="1">The sequence shown here is derived from an EMBL/GenBank/DDBJ whole genome shotgun (WGS) entry which is preliminary data.</text>
</comment>
<keyword evidence="2" id="KW-1185">Reference proteome</keyword>
<accession>A0ABS7F0H0</accession>
<gene>
    <name evidence="1" type="ORF">K1J50_02230</name>
</gene>
<sequence length="77" mass="8480">MRRRPLRVIAGGPSREVAGMVAGTIARLRRGDCRAMAVVLVRADGSVEAGYAGHRDGHFFRLSGGMTDLLHRLHRER</sequence>
<organism evidence="1 2">
    <name type="scientific">Caldovatus aquaticus</name>
    <dbReference type="NCBI Taxonomy" id="2865671"/>
    <lineage>
        <taxon>Bacteria</taxon>
        <taxon>Pseudomonadati</taxon>
        <taxon>Pseudomonadota</taxon>
        <taxon>Alphaproteobacteria</taxon>
        <taxon>Acetobacterales</taxon>
        <taxon>Roseomonadaceae</taxon>
        <taxon>Caldovatus</taxon>
    </lineage>
</organism>
<protein>
    <recommendedName>
        <fullName evidence="3">Heme-binding protein</fullName>
    </recommendedName>
</protein>
<dbReference type="RefSeq" id="WP_220115803.1">
    <property type="nucleotide sequence ID" value="NZ_JAHZUY010000003.1"/>
</dbReference>
<reference evidence="1 2" key="1">
    <citation type="submission" date="2021-08" db="EMBL/GenBank/DDBJ databases">
        <title>Caldovatus sediminis gen. nov., sp. nov., a moderately thermophilic bacterium isolated from a hot spring.</title>
        <authorList>
            <person name="Hu C.-J."/>
            <person name="Li W.-J."/>
            <person name="Xian W.-D."/>
        </authorList>
    </citation>
    <scope>NUCLEOTIDE SEQUENCE [LARGE SCALE GENOMIC DNA]</scope>
    <source>
        <strain evidence="1 2">SYSU G05006</strain>
    </source>
</reference>
<evidence type="ECO:0000313" key="2">
    <source>
        <dbReference type="Proteomes" id="UP001519924"/>
    </source>
</evidence>
<proteinExistence type="predicted"/>
<evidence type="ECO:0008006" key="3">
    <source>
        <dbReference type="Google" id="ProtNLM"/>
    </source>
</evidence>
<evidence type="ECO:0000313" key="1">
    <source>
        <dbReference type="EMBL" id="MBW8268296.1"/>
    </source>
</evidence>